<keyword evidence="2" id="KW-0472">Membrane</keyword>
<evidence type="ECO:0000256" key="3">
    <source>
        <dbReference type="SAM" id="SignalP"/>
    </source>
</evidence>
<keyword evidence="5" id="KW-1185">Reference proteome</keyword>
<feature type="region of interest" description="Disordered" evidence="1">
    <location>
        <begin position="165"/>
        <end position="195"/>
    </location>
</feature>
<dbReference type="InterPro" id="IPR008972">
    <property type="entry name" value="Cupredoxin"/>
</dbReference>
<evidence type="ECO:0000256" key="2">
    <source>
        <dbReference type="SAM" id="Phobius"/>
    </source>
</evidence>
<keyword evidence="2" id="KW-1133">Transmembrane helix</keyword>
<feature type="compositionally biased region" description="Pro residues" evidence="1">
    <location>
        <begin position="243"/>
        <end position="252"/>
    </location>
</feature>
<feature type="region of interest" description="Disordered" evidence="1">
    <location>
        <begin position="239"/>
        <end position="410"/>
    </location>
</feature>
<dbReference type="EMBL" id="JAUEPO010000001">
    <property type="protein sequence ID" value="KAK3337218.1"/>
    <property type="molecule type" value="Genomic_DNA"/>
</dbReference>
<reference evidence="4" key="1">
    <citation type="journal article" date="2023" name="Mol. Phylogenet. Evol.">
        <title>Genome-scale phylogeny and comparative genomics of the fungal order Sordariales.</title>
        <authorList>
            <person name="Hensen N."/>
            <person name="Bonometti L."/>
            <person name="Westerberg I."/>
            <person name="Brannstrom I.O."/>
            <person name="Guillou S."/>
            <person name="Cros-Aarteil S."/>
            <person name="Calhoun S."/>
            <person name="Haridas S."/>
            <person name="Kuo A."/>
            <person name="Mondo S."/>
            <person name="Pangilinan J."/>
            <person name="Riley R."/>
            <person name="LaButti K."/>
            <person name="Andreopoulos B."/>
            <person name="Lipzen A."/>
            <person name="Chen C."/>
            <person name="Yan M."/>
            <person name="Daum C."/>
            <person name="Ng V."/>
            <person name="Clum A."/>
            <person name="Steindorff A."/>
            <person name="Ohm R.A."/>
            <person name="Martin F."/>
            <person name="Silar P."/>
            <person name="Natvig D.O."/>
            <person name="Lalanne C."/>
            <person name="Gautier V."/>
            <person name="Ament-Velasquez S.L."/>
            <person name="Kruys A."/>
            <person name="Hutchinson M.I."/>
            <person name="Powell A.J."/>
            <person name="Barry K."/>
            <person name="Miller A.N."/>
            <person name="Grigoriev I.V."/>
            <person name="Debuchy R."/>
            <person name="Gladieux P."/>
            <person name="Hiltunen Thoren M."/>
            <person name="Johannesson H."/>
        </authorList>
    </citation>
    <scope>NUCLEOTIDE SEQUENCE</scope>
    <source>
        <strain evidence="4">SMH4131-1</strain>
    </source>
</reference>
<dbReference type="AlphaFoldDB" id="A0AAE0MMK6"/>
<accession>A0AAE0MMK6</accession>
<keyword evidence="2" id="KW-0812">Transmembrane</keyword>
<protein>
    <submittedName>
        <fullName evidence="4">Extracellular serine-rich protein</fullName>
    </submittedName>
</protein>
<feature type="chain" id="PRO_5042288372" evidence="3">
    <location>
        <begin position="19"/>
        <end position="410"/>
    </location>
</feature>
<feature type="transmembrane region" description="Helical" evidence="2">
    <location>
        <begin position="203"/>
        <end position="226"/>
    </location>
</feature>
<proteinExistence type="predicted"/>
<name>A0AAE0MMK6_9PEZI</name>
<dbReference type="PANTHER" id="PTHR34883:SF8">
    <property type="entry name" value="EXTRACELLULAR SERINE-RICH PROTEIN (AFU_ORTHOLOGUE AFUA_6G00670)"/>
    <property type="match status" value="1"/>
</dbReference>
<dbReference type="PANTHER" id="PTHR34883">
    <property type="entry name" value="SERINE-RICH PROTEIN, PUTATIVE-RELATED-RELATED"/>
    <property type="match status" value="1"/>
</dbReference>
<feature type="compositionally biased region" description="Low complexity" evidence="1">
    <location>
        <begin position="175"/>
        <end position="195"/>
    </location>
</feature>
<gene>
    <name evidence="4" type="ORF">B0T19DRAFT_65054</name>
</gene>
<reference evidence="4" key="2">
    <citation type="submission" date="2023-06" db="EMBL/GenBank/DDBJ databases">
        <authorList>
            <consortium name="Lawrence Berkeley National Laboratory"/>
            <person name="Haridas S."/>
            <person name="Hensen N."/>
            <person name="Bonometti L."/>
            <person name="Westerberg I."/>
            <person name="Brannstrom I.O."/>
            <person name="Guillou S."/>
            <person name="Cros-Aarteil S."/>
            <person name="Calhoun S."/>
            <person name="Kuo A."/>
            <person name="Mondo S."/>
            <person name="Pangilinan J."/>
            <person name="Riley R."/>
            <person name="Labutti K."/>
            <person name="Andreopoulos B."/>
            <person name="Lipzen A."/>
            <person name="Chen C."/>
            <person name="Yanf M."/>
            <person name="Daum C."/>
            <person name="Ng V."/>
            <person name="Clum A."/>
            <person name="Steindorff A."/>
            <person name="Ohm R."/>
            <person name="Martin F."/>
            <person name="Silar P."/>
            <person name="Natvig D."/>
            <person name="Lalanne C."/>
            <person name="Gautier V."/>
            <person name="Ament-Velasquez S.L."/>
            <person name="Kruys A."/>
            <person name="Hutchinson M.I."/>
            <person name="Powell A.J."/>
            <person name="Barry K."/>
            <person name="Miller A.N."/>
            <person name="Grigoriev I.V."/>
            <person name="Debuchy R."/>
            <person name="Gladieux P."/>
            <person name="Thoren M.H."/>
            <person name="Johannesson H."/>
        </authorList>
    </citation>
    <scope>NUCLEOTIDE SEQUENCE</scope>
    <source>
        <strain evidence="4">SMH4131-1</strain>
    </source>
</reference>
<evidence type="ECO:0000313" key="4">
    <source>
        <dbReference type="EMBL" id="KAK3337218.1"/>
    </source>
</evidence>
<dbReference type="InterPro" id="IPR052953">
    <property type="entry name" value="Ser-rich/MCO-related"/>
</dbReference>
<dbReference type="Proteomes" id="UP001286456">
    <property type="component" value="Unassembled WGS sequence"/>
</dbReference>
<evidence type="ECO:0000256" key="1">
    <source>
        <dbReference type="SAM" id="MobiDB-lite"/>
    </source>
</evidence>
<dbReference type="Gene3D" id="2.60.40.420">
    <property type="entry name" value="Cupredoxins - blue copper proteins"/>
    <property type="match status" value="1"/>
</dbReference>
<sequence>MYASRVLGVLLGAGLVAGQSPSTSGSAATPTTTPTIVNIEVGANGFLFTPNTSYAKVGDVLRFNFYPGGHTVVRAAFKFPCTPYEYINTRQKGFYSGTSFNPQVISSDPPHFDVTVNDTQPIFFYCSAPNSCDKEHMIGVVNPNATQTFDQQMKYALDTQFQLAPGDPFPSEGATPTPTSSSTSNSDSNGSDSGSGNHLSAGAIAGIAIGATAVVVLAAALIYLCGRRGGFDKAYRKSVVPSGGPPPPPVPPMNEGSHYTGSIGPKSPGQATFASYAVSGGDNDPYRPAQSPPLNGYYNGTPPPMGSPGFPSPGFPSPGFSQPQPGYNGYQTNQYGGTLSPGAHTPLMGELQANSSPPLDHYQAGPVELPTAEFVPGQSMSPPPQYQTAQPGRRDSWTTGEETQYRPGNK</sequence>
<dbReference type="CDD" id="cd00920">
    <property type="entry name" value="Cupredoxin"/>
    <property type="match status" value="1"/>
</dbReference>
<keyword evidence="3" id="KW-0732">Signal</keyword>
<dbReference type="SUPFAM" id="SSF49503">
    <property type="entry name" value="Cupredoxins"/>
    <property type="match status" value="1"/>
</dbReference>
<feature type="compositionally biased region" description="Pro residues" evidence="1">
    <location>
        <begin position="301"/>
        <end position="316"/>
    </location>
</feature>
<evidence type="ECO:0000313" key="5">
    <source>
        <dbReference type="Proteomes" id="UP001286456"/>
    </source>
</evidence>
<comment type="caution">
    <text evidence="4">The sequence shown here is derived from an EMBL/GenBank/DDBJ whole genome shotgun (WGS) entry which is preliminary data.</text>
</comment>
<organism evidence="4 5">
    <name type="scientific">Cercophora scortea</name>
    <dbReference type="NCBI Taxonomy" id="314031"/>
    <lineage>
        <taxon>Eukaryota</taxon>
        <taxon>Fungi</taxon>
        <taxon>Dikarya</taxon>
        <taxon>Ascomycota</taxon>
        <taxon>Pezizomycotina</taxon>
        <taxon>Sordariomycetes</taxon>
        <taxon>Sordariomycetidae</taxon>
        <taxon>Sordariales</taxon>
        <taxon>Lasiosphaeriaceae</taxon>
        <taxon>Cercophora</taxon>
    </lineage>
</organism>
<feature type="compositionally biased region" description="Low complexity" evidence="1">
    <location>
        <begin position="317"/>
        <end position="338"/>
    </location>
</feature>
<feature type="signal peptide" evidence="3">
    <location>
        <begin position="1"/>
        <end position="18"/>
    </location>
</feature>